<protein>
    <submittedName>
        <fullName evidence="5">Adventurous gliding motility protein GltJ</fullName>
    </submittedName>
</protein>
<dbReference type="Pfam" id="PF13717">
    <property type="entry name" value="Zn_ribbon_4"/>
    <property type="match status" value="1"/>
</dbReference>
<feature type="region of interest" description="Disordered" evidence="1">
    <location>
        <begin position="224"/>
        <end position="257"/>
    </location>
</feature>
<keyword evidence="2" id="KW-0812">Transmembrane</keyword>
<keyword evidence="2" id="KW-1133">Transmembrane helix</keyword>
<evidence type="ECO:0000259" key="3">
    <source>
        <dbReference type="Pfam" id="PF13717"/>
    </source>
</evidence>
<gene>
    <name evidence="5" type="primary">gltJ</name>
    <name evidence="5" type="ORF">JY651_07375</name>
</gene>
<evidence type="ECO:0000256" key="2">
    <source>
        <dbReference type="SAM" id="Phobius"/>
    </source>
</evidence>
<keyword evidence="2" id="KW-0472">Membrane</keyword>
<accession>A0ABX7P2R0</accession>
<evidence type="ECO:0000259" key="4">
    <source>
        <dbReference type="Pfam" id="PF14237"/>
    </source>
</evidence>
<sequence length="708" mass="72371">MRFVCDSCRAQYMISDDKVGSKGVKVRCKKCGHTITVRPAGAPAAKDSAPESAPSSPASASAGGNGKEADASAAMPTSLGTPPEGGLFTDWEEDEIGAVFDQVLSSGTHKIPSGESAGEAAARDAAAENVRKLAEAEAEPAKEDAKSNAAAHDWYVAIDEKQVGPFNVEKVKDLWDRGEVGPDSLCWRSGFSDWIPLSETAELASVLAPRPSKPVIVAPEPVSGTTPTVASGPVQSAFSAGKAPRPDGVLAASSEEPVGWKPSAASVLASLVKEENDALAKPPPTPAPALGREPVSQSRLLDVPMPPPEPVSSPSLRGADVAMGPQMPSAAPMPYGQPQPAPYPQQPMQPHYAQPAPYPQQPMQPQYPQPGYPPAYPPPGGAQGGGKSKTGILVGAAAGLLFVAGGAVVFFMNNGNSRAETPPGAMAAAQPTAPVQANNNLPPMPPPPSGMAQTAPAAAPAAAPASPTAAPGTAPAGAVAAAPATGTAAPAPTGTAPAATPPATGTPAVAAAPPAATPTPPPAAAPAETAKLPDTAVAKVERGSTPRKSSSSSSSRRDSAEEKPARAERSSSSSGEGESDDFDELFGPKKSKPEPKQAEARPTTYVPPEPGSATPERLQTSDVMSVVLANKPAILKCVTEQKKKDPSLSGKLVMRWTIQTSGKTTSVSCRTDEYKSTYMASCISGLIKSWSFPRHKIQGEPIDFPFTF</sequence>
<dbReference type="PRINTS" id="PR01217">
    <property type="entry name" value="PRICHEXTENSN"/>
</dbReference>
<feature type="compositionally biased region" description="Pro residues" evidence="1">
    <location>
        <begin position="335"/>
        <end position="347"/>
    </location>
</feature>
<feature type="region of interest" description="Disordered" evidence="1">
    <location>
        <begin position="39"/>
        <end position="88"/>
    </location>
</feature>
<feature type="domain" description="Zinc finger/thioredoxin putative" evidence="3">
    <location>
        <begin position="1"/>
        <end position="36"/>
    </location>
</feature>
<reference evidence="5 6" key="1">
    <citation type="submission" date="2021-02" db="EMBL/GenBank/DDBJ databases">
        <title>De Novo genome assembly of isolated myxobacteria.</title>
        <authorList>
            <person name="Stevens D.C."/>
        </authorList>
    </citation>
    <scope>NUCLEOTIDE SEQUENCE [LARGE SCALE GENOMIC DNA]</scope>
    <source>
        <strain evidence="6">SCPEA02</strain>
    </source>
</reference>
<organism evidence="5 6">
    <name type="scientific">Pyxidicoccus parkwayensis</name>
    <dbReference type="NCBI Taxonomy" id="2813578"/>
    <lineage>
        <taxon>Bacteria</taxon>
        <taxon>Pseudomonadati</taxon>
        <taxon>Myxococcota</taxon>
        <taxon>Myxococcia</taxon>
        <taxon>Myxococcales</taxon>
        <taxon>Cystobacterineae</taxon>
        <taxon>Myxococcaceae</taxon>
        <taxon>Pyxidicoccus</taxon>
    </lineage>
</organism>
<dbReference type="RefSeq" id="WP_206726318.1">
    <property type="nucleotide sequence ID" value="NZ_CP071090.1"/>
</dbReference>
<evidence type="ECO:0000256" key="1">
    <source>
        <dbReference type="SAM" id="MobiDB-lite"/>
    </source>
</evidence>
<dbReference type="InterPro" id="IPR025640">
    <property type="entry name" value="GYF_2"/>
</dbReference>
<dbReference type="NCBIfam" id="TIGR02098">
    <property type="entry name" value="MJ0042_CXXC"/>
    <property type="match status" value="1"/>
</dbReference>
<evidence type="ECO:0000313" key="5">
    <source>
        <dbReference type="EMBL" id="QSQ24757.1"/>
    </source>
</evidence>
<dbReference type="NCBIfam" id="NF033761">
    <property type="entry name" value="gliding_GltJ"/>
    <property type="match status" value="1"/>
</dbReference>
<feature type="compositionally biased region" description="Low complexity" evidence="1">
    <location>
        <begin position="42"/>
        <end position="62"/>
    </location>
</feature>
<feature type="region of interest" description="Disordered" evidence="1">
    <location>
        <begin position="299"/>
        <end position="387"/>
    </location>
</feature>
<feature type="transmembrane region" description="Helical" evidence="2">
    <location>
        <begin position="392"/>
        <end position="412"/>
    </location>
</feature>
<dbReference type="Proteomes" id="UP000662747">
    <property type="component" value="Chromosome"/>
</dbReference>
<dbReference type="InterPro" id="IPR011723">
    <property type="entry name" value="Znf/thioredoxin_put"/>
</dbReference>
<feature type="compositionally biased region" description="Pro residues" evidence="1">
    <location>
        <begin position="356"/>
        <end position="380"/>
    </location>
</feature>
<feature type="compositionally biased region" description="Low complexity" evidence="1">
    <location>
        <begin position="454"/>
        <end position="514"/>
    </location>
</feature>
<dbReference type="NCBIfam" id="NF033768">
    <property type="entry name" value="myxo_SS_tail"/>
    <property type="match status" value="1"/>
</dbReference>
<feature type="compositionally biased region" description="Pro residues" evidence="1">
    <location>
        <begin position="515"/>
        <end position="524"/>
    </location>
</feature>
<feature type="domain" description="GYF" evidence="4">
    <location>
        <begin position="154"/>
        <end position="203"/>
    </location>
</feature>
<dbReference type="InterPro" id="IPR049806">
    <property type="entry name" value="MasK-like_C"/>
</dbReference>
<feature type="region of interest" description="Disordered" evidence="1">
    <location>
        <begin position="435"/>
        <end position="618"/>
    </location>
</feature>
<proteinExistence type="predicted"/>
<evidence type="ECO:0000313" key="6">
    <source>
        <dbReference type="Proteomes" id="UP000662747"/>
    </source>
</evidence>
<feature type="compositionally biased region" description="Polar residues" evidence="1">
    <location>
        <begin position="224"/>
        <end position="238"/>
    </location>
</feature>
<dbReference type="EMBL" id="CP071090">
    <property type="protein sequence ID" value="QSQ24757.1"/>
    <property type="molecule type" value="Genomic_DNA"/>
</dbReference>
<name>A0ABX7P2R0_9BACT</name>
<keyword evidence="6" id="KW-1185">Reference proteome</keyword>
<dbReference type="Pfam" id="PF14237">
    <property type="entry name" value="GYF_2"/>
    <property type="match status" value="1"/>
</dbReference>
<feature type="compositionally biased region" description="Basic and acidic residues" evidence="1">
    <location>
        <begin position="555"/>
        <end position="569"/>
    </location>
</feature>